<comment type="subunit">
    <text evidence="3">UreD, UreF and UreG form a complex that acts as a GTP-hydrolysis-dependent molecular chaperone, activating the urease apoprotein by helping to assemble the nickel containing metallocenter of UreC. The UreE protein probably delivers the nickel.</text>
</comment>
<comment type="function">
    <text evidence="3">Required for maturation of urease via the functional incorporation of the urease nickel metallocenter.</text>
</comment>
<evidence type="ECO:0000256" key="2">
    <source>
        <dbReference type="ARBA" id="ARBA00023186"/>
    </source>
</evidence>
<dbReference type="Pfam" id="PF01730">
    <property type="entry name" value="UreF"/>
    <property type="match status" value="1"/>
</dbReference>
<dbReference type="InterPro" id="IPR002639">
    <property type="entry name" value="UreF"/>
</dbReference>
<accession>A0A5A7S6H0</accession>
<evidence type="ECO:0000313" key="4">
    <source>
        <dbReference type="EMBL" id="KAA0019486.1"/>
    </source>
</evidence>
<comment type="caution">
    <text evidence="4">The sequence shown here is derived from an EMBL/GenBank/DDBJ whole genome shotgun (WGS) entry which is preliminary data.</text>
</comment>
<comment type="subcellular location">
    <subcellularLocation>
        <location evidence="3">Cytoplasm</location>
    </subcellularLocation>
</comment>
<dbReference type="PIRSF" id="PIRSF009467">
    <property type="entry name" value="Ureas_acces_UreF"/>
    <property type="match status" value="1"/>
</dbReference>
<comment type="similarity">
    <text evidence="3">Belongs to the UreF family.</text>
</comment>
<dbReference type="AlphaFoldDB" id="A0A5A7S6H0"/>
<dbReference type="Proteomes" id="UP000322244">
    <property type="component" value="Unassembled WGS sequence"/>
</dbReference>
<dbReference type="RefSeq" id="WP_149432582.1">
    <property type="nucleotide sequence ID" value="NZ_VLNY01000015.1"/>
</dbReference>
<evidence type="ECO:0000256" key="1">
    <source>
        <dbReference type="ARBA" id="ARBA00022988"/>
    </source>
</evidence>
<keyword evidence="5" id="KW-1185">Reference proteome</keyword>
<dbReference type="EMBL" id="VLNY01000015">
    <property type="protein sequence ID" value="KAA0019486.1"/>
    <property type="molecule type" value="Genomic_DNA"/>
</dbReference>
<dbReference type="GO" id="GO:0005737">
    <property type="term" value="C:cytoplasm"/>
    <property type="evidence" value="ECO:0007669"/>
    <property type="project" value="UniProtKB-SubCell"/>
</dbReference>
<dbReference type="GO" id="GO:0016151">
    <property type="term" value="F:nickel cation binding"/>
    <property type="evidence" value="ECO:0007669"/>
    <property type="project" value="UniProtKB-UniRule"/>
</dbReference>
<dbReference type="Gene3D" id="1.10.4190.10">
    <property type="entry name" value="Urease accessory protein UreF"/>
    <property type="match status" value="1"/>
</dbReference>
<sequence>MSGLDALLVSLQLSDSAFPSGFYTLSHGLEGYAQAKAIDAESLPRLLADLLRHSVGPSDATALALAHRAALGGDWETVIAVDRRLQAAKLNREVSVAATRTGQQMLDVAQETFGGPMIAHYWNLVTAKRVPCCQAVAAGIVYAGTGVSAERAVASDLFAFSASFVGAAMRLRLTDHRIAQVLLRQAADVITEVTAEALVRELADLGGCVPIADVMSGMHERAEARLFAT</sequence>
<evidence type="ECO:0000313" key="5">
    <source>
        <dbReference type="Proteomes" id="UP000322244"/>
    </source>
</evidence>
<dbReference type="PANTHER" id="PTHR33620">
    <property type="entry name" value="UREASE ACCESSORY PROTEIN F"/>
    <property type="match status" value="1"/>
</dbReference>
<proteinExistence type="inferred from homology"/>
<keyword evidence="3" id="KW-0963">Cytoplasm</keyword>
<dbReference type="PANTHER" id="PTHR33620:SF1">
    <property type="entry name" value="UREASE ACCESSORY PROTEIN F"/>
    <property type="match status" value="1"/>
</dbReference>
<name>A0A5A7S6H0_9NOCA</name>
<keyword evidence="2 3" id="KW-0143">Chaperone</keyword>
<protein>
    <recommendedName>
        <fullName evidence="3">Urease accessory protein UreF</fullName>
    </recommendedName>
</protein>
<dbReference type="OrthoDB" id="9798772at2"/>
<keyword evidence="1 3" id="KW-0996">Nickel insertion</keyword>
<evidence type="ECO:0000256" key="3">
    <source>
        <dbReference type="HAMAP-Rule" id="MF_01385"/>
    </source>
</evidence>
<gene>
    <name evidence="3" type="primary">ureF</name>
    <name evidence="4" type="ORF">FOY51_22860</name>
</gene>
<dbReference type="HAMAP" id="MF_01385">
    <property type="entry name" value="UreF"/>
    <property type="match status" value="1"/>
</dbReference>
<dbReference type="InterPro" id="IPR038277">
    <property type="entry name" value="UreF_sf"/>
</dbReference>
<reference evidence="4 5" key="1">
    <citation type="submission" date="2019-07" db="EMBL/GenBank/DDBJ databases">
        <title>Rhodococcus cavernicolus sp. nov., isolated from a cave.</title>
        <authorList>
            <person name="Lee S.D."/>
        </authorList>
    </citation>
    <scope>NUCLEOTIDE SEQUENCE [LARGE SCALE GENOMIC DNA]</scope>
    <source>
        <strain evidence="4 5">C1-24</strain>
    </source>
</reference>
<organism evidence="4 5">
    <name type="scientific">Antrihabitans cavernicola</name>
    <dbReference type="NCBI Taxonomy" id="2495913"/>
    <lineage>
        <taxon>Bacteria</taxon>
        <taxon>Bacillati</taxon>
        <taxon>Actinomycetota</taxon>
        <taxon>Actinomycetes</taxon>
        <taxon>Mycobacteriales</taxon>
        <taxon>Nocardiaceae</taxon>
        <taxon>Antrihabitans</taxon>
    </lineage>
</organism>